<proteinExistence type="predicted"/>
<name>A0A5C5ZHL3_9BACT</name>
<accession>A0A5C5ZHL3</accession>
<organism evidence="1 2">
    <name type="scientific">Neorhodopirellula pilleata</name>
    <dbReference type="NCBI Taxonomy" id="2714738"/>
    <lineage>
        <taxon>Bacteria</taxon>
        <taxon>Pseudomonadati</taxon>
        <taxon>Planctomycetota</taxon>
        <taxon>Planctomycetia</taxon>
        <taxon>Pirellulales</taxon>
        <taxon>Pirellulaceae</taxon>
        <taxon>Neorhodopirellula</taxon>
    </lineage>
</organism>
<keyword evidence="2" id="KW-1185">Reference proteome</keyword>
<dbReference type="EMBL" id="SJPM01000036">
    <property type="protein sequence ID" value="TWT86371.1"/>
    <property type="molecule type" value="Genomic_DNA"/>
</dbReference>
<comment type="caution">
    <text evidence="1">The sequence shown here is derived from an EMBL/GenBank/DDBJ whole genome shotgun (WGS) entry which is preliminary data.</text>
</comment>
<gene>
    <name evidence="1" type="ORF">Pla100_61200</name>
</gene>
<dbReference type="AlphaFoldDB" id="A0A5C5ZHL3"/>
<reference evidence="1 2" key="1">
    <citation type="submission" date="2019-02" db="EMBL/GenBank/DDBJ databases">
        <title>Deep-cultivation of Planctomycetes and their phenomic and genomic characterization uncovers novel biology.</title>
        <authorList>
            <person name="Wiegand S."/>
            <person name="Jogler M."/>
            <person name="Boedeker C."/>
            <person name="Pinto D."/>
            <person name="Vollmers J."/>
            <person name="Rivas-Marin E."/>
            <person name="Kohn T."/>
            <person name="Peeters S.H."/>
            <person name="Heuer A."/>
            <person name="Rast P."/>
            <person name="Oberbeckmann S."/>
            <person name="Bunk B."/>
            <person name="Jeske O."/>
            <person name="Meyerdierks A."/>
            <person name="Storesund J.E."/>
            <person name="Kallscheuer N."/>
            <person name="Luecker S."/>
            <person name="Lage O.M."/>
            <person name="Pohl T."/>
            <person name="Merkel B.J."/>
            <person name="Hornburger P."/>
            <person name="Mueller R.-W."/>
            <person name="Bruemmer F."/>
            <person name="Labrenz M."/>
            <person name="Spormann A.M."/>
            <person name="Op Den Camp H."/>
            <person name="Overmann J."/>
            <person name="Amann R."/>
            <person name="Jetten M.S.M."/>
            <person name="Mascher T."/>
            <person name="Medema M.H."/>
            <person name="Devos D.P."/>
            <person name="Kaster A.-K."/>
            <person name="Ovreas L."/>
            <person name="Rohde M."/>
            <person name="Galperin M.Y."/>
            <person name="Jogler C."/>
        </authorList>
    </citation>
    <scope>NUCLEOTIDE SEQUENCE [LARGE SCALE GENOMIC DNA]</scope>
    <source>
        <strain evidence="1 2">Pla100</strain>
    </source>
</reference>
<dbReference type="Proteomes" id="UP000316213">
    <property type="component" value="Unassembled WGS sequence"/>
</dbReference>
<evidence type="ECO:0000313" key="1">
    <source>
        <dbReference type="EMBL" id="TWT86371.1"/>
    </source>
</evidence>
<protein>
    <submittedName>
        <fullName evidence="1">Uncharacterized protein</fullName>
    </submittedName>
</protein>
<sequence>MRPVRRHANQIGALGDLVCDLERDIGPGRFLGTRMPFHDIPDPPQQSLPYLSCRFIGAHAELMLHAFAAPIDLLAKLPWVLAFAVWFGERSCPCCHEIQCPQMLDTFVR</sequence>
<evidence type="ECO:0000313" key="2">
    <source>
        <dbReference type="Proteomes" id="UP000316213"/>
    </source>
</evidence>